<feature type="transmembrane region" description="Helical" evidence="2">
    <location>
        <begin position="141"/>
        <end position="161"/>
    </location>
</feature>
<evidence type="ECO:0000256" key="1">
    <source>
        <dbReference type="SAM" id="MobiDB-lite"/>
    </source>
</evidence>
<feature type="transmembrane region" description="Helical" evidence="2">
    <location>
        <begin position="83"/>
        <end position="101"/>
    </location>
</feature>
<reference evidence="4 5" key="1">
    <citation type="submission" date="2015-06" db="EMBL/GenBank/DDBJ databases">
        <authorList>
            <person name="Wibberg Daniel"/>
        </authorList>
    </citation>
    <scope>NUCLEOTIDE SEQUENCE [LARGE SCALE GENOMIC DNA]</scope>
    <source>
        <strain evidence="4 5">T3/55T</strain>
    </source>
</reference>
<dbReference type="Pfam" id="PF01841">
    <property type="entry name" value="Transglut_core"/>
    <property type="match status" value="1"/>
</dbReference>
<protein>
    <recommendedName>
        <fullName evidence="3">Transglutaminase-like domain-containing protein</fullName>
    </recommendedName>
</protein>
<keyword evidence="2" id="KW-0812">Transmembrane</keyword>
<evidence type="ECO:0000313" key="5">
    <source>
        <dbReference type="Proteomes" id="UP000236497"/>
    </source>
</evidence>
<dbReference type="Proteomes" id="UP000236497">
    <property type="component" value="Unassembled WGS sequence"/>
</dbReference>
<gene>
    <name evidence="4" type="ORF">HHT355_2328</name>
</gene>
<dbReference type="RefSeq" id="WP_103203597.1">
    <property type="nucleotide sequence ID" value="NZ_CVTD020000026.1"/>
</dbReference>
<keyword evidence="2" id="KW-1133">Transmembrane helix</keyword>
<feature type="transmembrane region" description="Helical" evidence="2">
    <location>
        <begin position="31"/>
        <end position="50"/>
    </location>
</feature>
<evidence type="ECO:0000256" key="2">
    <source>
        <dbReference type="SAM" id="Phobius"/>
    </source>
</evidence>
<feature type="transmembrane region" description="Helical" evidence="2">
    <location>
        <begin position="230"/>
        <end position="253"/>
    </location>
</feature>
<accession>A0A0H5SJ47</accession>
<dbReference type="SMART" id="SM00460">
    <property type="entry name" value="TGc"/>
    <property type="match status" value="1"/>
</dbReference>
<dbReference type="OrthoDB" id="9804872at2"/>
<name>A0A0H5SJ47_HERHM</name>
<organism evidence="4 5">
    <name type="scientific">Herbinix hemicellulosilytica</name>
    <dbReference type="NCBI Taxonomy" id="1564487"/>
    <lineage>
        <taxon>Bacteria</taxon>
        <taxon>Bacillati</taxon>
        <taxon>Bacillota</taxon>
        <taxon>Clostridia</taxon>
        <taxon>Lachnospirales</taxon>
        <taxon>Lachnospiraceae</taxon>
        <taxon>Herbinix</taxon>
    </lineage>
</organism>
<dbReference type="InterPro" id="IPR052901">
    <property type="entry name" value="Bact_TGase-like"/>
</dbReference>
<dbReference type="SUPFAM" id="SSF54001">
    <property type="entry name" value="Cysteine proteinases"/>
    <property type="match status" value="1"/>
</dbReference>
<feature type="transmembrane region" description="Helical" evidence="2">
    <location>
        <begin position="724"/>
        <end position="742"/>
    </location>
</feature>
<dbReference type="Gene3D" id="3.10.620.30">
    <property type="match status" value="1"/>
</dbReference>
<dbReference type="PANTHER" id="PTHR42736:SF1">
    <property type="entry name" value="PROTEIN-GLUTAMINE GAMMA-GLUTAMYLTRANSFERASE"/>
    <property type="match status" value="1"/>
</dbReference>
<keyword evidence="2" id="KW-0472">Membrane</keyword>
<dbReference type="AlphaFoldDB" id="A0A0H5SJ47"/>
<feature type="domain" description="Transglutaminase-like" evidence="3">
    <location>
        <begin position="558"/>
        <end position="644"/>
    </location>
</feature>
<evidence type="ECO:0000259" key="3">
    <source>
        <dbReference type="SMART" id="SM00460"/>
    </source>
</evidence>
<dbReference type="PANTHER" id="PTHR42736">
    <property type="entry name" value="PROTEIN-GLUTAMINE GAMMA-GLUTAMYLTRANSFERASE"/>
    <property type="match status" value="1"/>
</dbReference>
<feature type="region of interest" description="Disordered" evidence="1">
    <location>
        <begin position="663"/>
        <end position="690"/>
    </location>
</feature>
<proteinExistence type="predicted"/>
<dbReference type="InterPro" id="IPR002931">
    <property type="entry name" value="Transglutaminase-like"/>
</dbReference>
<feature type="transmembrane region" description="Helical" evidence="2">
    <location>
        <begin position="192"/>
        <end position="209"/>
    </location>
</feature>
<evidence type="ECO:0000313" key="4">
    <source>
        <dbReference type="EMBL" id="CRZ35517.1"/>
    </source>
</evidence>
<keyword evidence="5" id="KW-1185">Reference proteome</keyword>
<dbReference type="EMBL" id="CVTD020000026">
    <property type="protein sequence ID" value="CRZ35517.1"/>
    <property type="molecule type" value="Genomic_DNA"/>
</dbReference>
<dbReference type="InterPro" id="IPR038765">
    <property type="entry name" value="Papain-like_cys_pep_sf"/>
</dbReference>
<sequence length="856" mass="98789">MKKKRKDGIIFDNTVYLEEENKKKFPFYMRLIQLLAVLGGSCFFIDFLIRCFSLKILYIWLYFSILITGCIFFVFFIHPAYDLIKMIISLVIYGGLFRYFFKNIRNGFYLLENAVIKRASEYYEFEAFKFVVDISNAKKDLTLVIIFFLVPVTGILAYSLLRGRLNRMIYVLMLFPVAVSFAMGITPPEIQLIGYILVFLFMSVSNGLLQVADYSHNKSSRFQQSMIRRIGIKSAMIICLLSLSLFFTLKLIIPARHYENFNRSKIYEAKSRIQNKIMNFSIQDVSEKIADVKWNIGSGKITSSGGLNFGDLGKVDQVVYDNTEHLLIKVPLSSVTEGIYLKGYVGSVYTGDSWEPHTREIADRYKEIIGDMSREEYDPVIGNAIILSYYPYRHFVQKGRYTVIYLKADKRLIYVPYFSIFYEKDKVGYEYDLSVKNDENIKIGTYDYYYNLTTGFNEFLYRSFYETLREGLKSDDQLAEYKKNEEKYRAFVYDIYTRLPEKGLERLKNDFSREALGRRAENLADAISYIKEYLFNNTRYTLAPGKLPKDKDFVEYFLYENKLGYCTHYASAGALMLRAMGYPARYVEGYAINSSDLMNSSSIYLDEIDGEDSSVEITVRDNNAHAWAEVYLDGFGWIPVDFTVGSGMDDMSDIIADINGTEQSRDDVLPTPVPTKAMASPSPEPTKIPDNMNITVAPEPGENKAVKKDGINGKKAEKNSSGTIWYGLAILILTAALCSYIFKRNFGKKNENFSKKALRIYENIERLFIIGGLLPNKAKSLEDNEEYVKMNFSLLPVKDFEECMDIARKARFGKNEIGFMEYLIIEEFYNNLYKQLYTSSSAIKRVILKARFLIKN</sequence>
<feature type="transmembrane region" description="Helical" evidence="2">
    <location>
        <begin position="56"/>
        <end position="76"/>
    </location>
</feature>
<feature type="transmembrane region" description="Helical" evidence="2">
    <location>
        <begin position="168"/>
        <end position="186"/>
    </location>
</feature>